<dbReference type="EMBL" id="FOBB01000007">
    <property type="protein sequence ID" value="SEM99254.1"/>
    <property type="molecule type" value="Genomic_DNA"/>
</dbReference>
<dbReference type="InterPro" id="IPR028994">
    <property type="entry name" value="Integrin_alpha_N"/>
</dbReference>
<name>A0A1H8CXS3_9BACT</name>
<dbReference type="PANTHER" id="PTHR44103:SF1">
    <property type="entry name" value="PROPROTEIN CONVERTASE P"/>
    <property type="match status" value="1"/>
</dbReference>
<reference evidence="2 3" key="1">
    <citation type="submission" date="2016-10" db="EMBL/GenBank/DDBJ databases">
        <authorList>
            <person name="de Groot N.N."/>
        </authorList>
    </citation>
    <scope>NUCLEOTIDE SEQUENCE [LARGE SCALE GENOMIC DNA]</scope>
    <source>
        <strain evidence="2 3">DSM 21039</strain>
    </source>
</reference>
<sequence length="379" mass="42289">MVTASLLLAVLTICQGQQSPKAVTFKKHVINPVFVSEGAATGDVNRDGRADILAGNYWYEAPGWQPHLLHADTLHPVPGYSTTFLNFCMDVNNDGWADLIRFDQPGGVCVWYENPKTNNKLWPSHMILPSAGIETPLFADVDKDGRNDLICNDTLAKQVIWLKPPVGKGDTLWQRHIISSDPARGTHRYTHGLGWGDVNKDGRNDVIIKSGWWESPADVKQTNWVFHPADLGKDCANMFVLDADGDGDMDVISSSAHDYGIWWHEQQAAGQWITHDINTSFSQSHAMAMADINRDGHPDLITGKRYFAHNGHDPGEYEPAVLYWFEYIPGKAPHWIPHEIDNNSGIGNSFVVTDMNKDGLLDIVVSNKKGVYFFEQEGK</sequence>
<dbReference type="SUPFAM" id="SSF69318">
    <property type="entry name" value="Integrin alpha N-terminal domain"/>
    <property type="match status" value="1"/>
</dbReference>
<dbReference type="InterPro" id="IPR013517">
    <property type="entry name" value="FG-GAP"/>
</dbReference>
<gene>
    <name evidence="2" type="ORF">SAMN04488505_107242</name>
</gene>
<protein>
    <submittedName>
        <fullName evidence="2">Repeat domain-containing protein</fullName>
    </submittedName>
</protein>
<dbReference type="Pfam" id="PF13517">
    <property type="entry name" value="FG-GAP_3"/>
    <property type="match status" value="2"/>
</dbReference>
<keyword evidence="1" id="KW-0732">Signal</keyword>
<evidence type="ECO:0000313" key="2">
    <source>
        <dbReference type="EMBL" id="SEM99254.1"/>
    </source>
</evidence>
<dbReference type="Gene3D" id="2.130.10.130">
    <property type="entry name" value="Integrin alpha, N-terminal"/>
    <property type="match status" value="2"/>
</dbReference>
<dbReference type="AlphaFoldDB" id="A0A1H8CXS3"/>
<dbReference type="Proteomes" id="UP000198984">
    <property type="component" value="Unassembled WGS sequence"/>
</dbReference>
<organism evidence="2 3">
    <name type="scientific">Chitinophaga rupis</name>
    <dbReference type="NCBI Taxonomy" id="573321"/>
    <lineage>
        <taxon>Bacteria</taxon>
        <taxon>Pseudomonadati</taxon>
        <taxon>Bacteroidota</taxon>
        <taxon>Chitinophagia</taxon>
        <taxon>Chitinophagales</taxon>
        <taxon>Chitinophagaceae</taxon>
        <taxon>Chitinophaga</taxon>
    </lineage>
</organism>
<accession>A0A1H8CXS3</accession>
<dbReference type="PANTHER" id="PTHR44103">
    <property type="entry name" value="PROPROTEIN CONVERTASE P"/>
    <property type="match status" value="1"/>
</dbReference>
<keyword evidence="3" id="KW-1185">Reference proteome</keyword>
<dbReference type="STRING" id="573321.SAMN04488505_107242"/>
<evidence type="ECO:0000256" key="1">
    <source>
        <dbReference type="ARBA" id="ARBA00022729"/>
    </source>
</evidence>
<evidence type="ECO:0000313" key="3">
    <source>
        <dbReference type="Proteomes" id="UP000198984"/>
    </source>
</evidence>
<proteinExistence type="predicted"/>